<protein>
    <submittedName>
        <fullName evidence="1">Uncharacterized protein</fullName>
    </submittedName>
</protein>
<gene>
    <name evidence="1" type="ORF">M9H77_24384</name>
</gene>
<comment type="caution">
    <text evidence="1">The sequence shown here is derived from an EMBL/GenBank/DDBJ whole genome shotgun (WGS) entry which is preliminary data.</text>
</comment>
<name>A0ACC0AWU4_CATRO</name>
<keyword evidence="2" id="KW-1185">Reference proteome</keyword>
<dbReference type="EMBL" id="CM044705">
    <property type="protein sequence ID" value="KAI5665061.1"/>
    <property type="molecule type" value="Genomic_DNA"/>
</dbReference>
<organism evidence="1 2">
    <name type="scientific">Catharanthus roseus</name>
    <name type="common">Madagascar periwinkle</name>
    <name type="synonym">Vinca rosea</name>
    <dbReference type="NCBI Taxonomy" id="4058"/>
    <lineage>
        <taxon>Eukaryota</taxon>
        <taxon>Viridiplantae</taxon>
        <taxon>Streptophyta</taxon>
        <taxon>Embryophyta</taxon>
        <taxon>Tracheophyta</taxon>
        <taxon>Spermatophyta</taxon>
        <taxon>Magnoliopsida</taxon>
        <taxon>eudicotyledons</taxon>
        <taxon>Gunneridae</taxon>
        <taxon>Pentapetalae</taxon>
        <taxon>asterids</taxon>
        <taxon>lamiids</taxon>
        <taxon>Gentianales</taxon>
        <taxon>Apocynaceae</taxon>
        <taxon>Rauvolfioideae</taxon>
        <taxon>Vinceae</taxon>
        <taxon>Catharanthinae</taxon>
        <taxon>Catharanthus</taxon>
    </lineage>
</organism>
<dbReference type="Proteomes" id="UP001060085">
    <property type="component" value="Linkage Group LG05"/>
</dbReference>
<accession>A0ACC0AWU4</accession>
<evidence type="ECO:0000313" key="2">
    <source>
        <dbReference type="Proteomes" id="UP001060085"/>
    </source>
</evidence>
<sequence length="254" mass="27481">MVKPSPFLLLVALIFISILANAPTGTAVTCSDVNIHLFSCLSYVTGGGNVPSACCSGLKTLVDLAKTKLDRQTACSCLKSLAANASDDQIQRTATIPVICGVQIPFIISRDVDCSKVIFYFVQFYFFWLNFVTEMARSSLFFQLLSLVFIWILANTSRQSEASSSLTCDDVETNLVSCLSYVNGGGKVPSSCCIGVKNLLNLAKTRNDRRIACSCVKSLAVKATNDQLKRAQTIPKSCGLIIPFAISRDVDCSK</sequence>
<evidence type="ECO:0000313" key="1">
    <source>
        <dbReference type="EMBL" id="KAI5665061.1"/>
    </source>
</evidence>
<reference evidence="2" key="1">
    <citation type="journal article" date="2023" name="Nat. Plants">
        <title>Single-cell RNA sequencing provides a high-resolution roadmap for understanding the multicellular compartmentation of specialized metabolism.</title>
        <authorList>
            <person name="Sun S."/>
            <person name="Shen X."/>
            <person name="Li Y."/>
            <person name="Li Y."/>
            <person name="Wang S."/>
            <person name="Li R."/>
            <person name="Zhang H."/>
            <person name="Shen G."/>
            <person name="Guo B."/>
            <person name="Wei J."/>
            <person name="Xu J."/>
            <person name="St-Pierre B."/>
            <person name="Chen S."/>
            <person name="Sun C."/>
        </authorList>
    </citation>
    <scope>NUCLEOTIDE SEQUENCE [LARGE SCALE GENOMIC DNA]</scope>
</reference>
<proteinExistence type="predicted"/>